<dbReference type="GO" id="GO:0005886">
    <property type="term" value="C:plasma membrane"/>
    <property type="evidence" value="ECO:0007669"/>
    <property type="project" value="TreeGrafter"/>
</dbReference>
<evidence type="ECO:0000256" key="5">
    <source>
        <dbReference type="ARBA" id="ARBA00022989"/>
    </source>
</evidence>
<evidence type="ECO:0000256" key="7">
    <source>
        <dbReference type="SAM" id="Phobius"/>
    </source>
</evidence>
<gene>
    <name evidence="9" type="ordered locus">Halha_1404</name>
</gene>
<dbReference type="SUPFAM" id="SSF116726">
    <property type="entry name" value="TrkA C-terminal domain-like"/>
    <property type="match status" value="2"/>
</dbReference>
<dbReference type="Pfam" id="PF03600">
    <property type="entry name" value="CitMHS"/>
    <property type="match status" value="1"/>
</dbReference>
<dbReference type="eggNOG" id="COG0490">
    <property type="taxonomic scope" value="Bacteria"/>
</dbReference>
<evidence type="ECO:0000256" key="1">
    <source>
        <dbReference type="ARBA" id="ARBA00004141"/>
    </source>
</evidence>
<dbReference type="InterPro" id="IPR036721">
    <property type="entry name" value="RCK_C_sf"/>
</dbReference>
<dbReference type="InterPro" id="IPR006037">
    <property type="entry name" value="RCK_C"/>
</dbReference>
<dbReference type="InterPro" id="IPR051679">
    <property type="entry name" value="DASS-Related_Transporters"/>
</dbReference>
<feature type="domain" description="RCK C-terminal" evidence="8">
    <location>
        <begin position="348"/>
        <end position="432"/>
    </location>
</feature>
<dbReference type="AlphaFoldDB" id="L0KAG7"/>
<dbReference type="Proteomes" id="UP000010880">
    <property type="component" value="Chromosome"/>
</dbReference>
<dbReference type="PANTHER" id="PTHR43652">
    <property type="entry name" value="BASIC AMINO ACID ANTIPORTER YFCC-RELATED"/>
    <property type="match status" value="1"/>
</dbReference>
<comment type="subcellular location">
    <subcellularLocation>
        <location evidence="1">Membrane</location>
        <topology evidence="1">Multi-pass membrane protein</topology>
    </subcellularLocation>
</comment>
<dbReference type="EMBL" id="CP003359">
    <property type="protein sequence ID" value="AGB41349.1"/>
    <property type="molecule type" value="Genomic_DNA"/>
</dbReference>
<reference evidence="10" key="1">
    <citation type="submission" date="2012-02" db="EMBL/GenBank/DDBJ databases">
        <title>The complete genome of Halobacteroides halobius DSM 5150.</title>
        <authorList>
            <person name="Lucas S."/>
            <person name="Copeland A."/>
            <person name="Lapidus A."/>
            <person name="Glavina del Rio T."/>
            <person name="Dalin E."/>
            <person name="Tice H."/>
            <person name="Bruce D."/>
            <person name="Goodwin L."/>
            <person name="Pitluck S."/>
            <person name="Peters L."/>
            <person name="Mikhailova N."/>
            <person name="Gu W."/>
            <person name="Kyrpides N."/>
            <person name="Mavromatis K."/>
            <person name="Ivanova N."/>
            <person name="Brettin T."/>
            <person name="Detter J.C."/>
            <person name="Han C."/>
            <person name="Larimer F."/>
            <person name="Land M."/>
            <person name="Hauser L."/>
            <person name="Markowitz V."/>
            <person name="Cheng J.-F."/>
            <person name="Hugenholtz P."/>
            <person name="Woyke T."/>
            <person name="Wu D."/>
            <person name="Tindall B."/>
            <person name="Pomrenke H."/>
            <person name="Brambilla E."/>
            <person name="Klenk H.-P."/>
            <person name="Eisen J.A."/>
        </authorList>
    </citation>
    <scope>NUCLEOTIDE SEQUENCE [LARGE SCALE GENOMIC DNA]</scope>
    <source>
        <strain evidence="10">ATCC 35273 / DSM 5150 / MD-1</strain>
    </source>
</reference>
<dbReference type="PATRIC" id="fig|748449.3.peg.1358"/>
<dbReference type="GO" id="GO:0006813">
    <property type="term" value="P:potassium ion transport"/>
    <property type="evidence" value="ECO:0007669"/>
    <property type="project" value="InterPro"/>
</dbReference>
<feature type="transmembrane region" description="Helical" evidence="7">
    <location>
        <begin position="226"/>
        <end position="245"/>
    </location>
</feature>
<evidence type="ECO:0000256" key="4">
    <source>
        <dbReference type="ARBA" id="ARBA00022737"/>
    </source>
</evidence>
<dbReference type="InterPro" id="IPR031312">
    <property type="entry name" value="Na/sul_symport_CS"/>
</dbReference>
<accession>L0KAG7</accession>
<proteinExistence type="predicted"/>
<evidence type="ECO:0000256" key="3">
    <source>
        <dbReference type="ARBA" id="ARBA00022692"/>
    </source>
</evidence>
<evidence type="ECO:0000256" key="2">
    <source>
        <dbReference type="ARBA" id="ARBA00022448"/>
    </source>
</evidence>
<feature type="transmembrane region" description="Helical" evidence="7">
    <location>
        <begin position="494"/>
        <end position="513"/>
    </location>
</feature>
<keyword evidence="3 7" id="KW-0812">Transmembrane</keyword>
<dbReference type="HOGENOM" id="CLU_005170_6_1_9"/>
<feature type="transmembrane region" description="Helical" evidence="7">
    <location>
        <begin position="580"/>
        <end position="598"/>
    </location>
</feature>
<evidence type="ECO:0000313" key="9">
    <source>
        <dbReference type="EMBL" id="AGB41349.1"/>
    </source>
</evidence>
<organism evidence="9 10">
    <name type="scientific">Halobacteroides halobius (strain ATCC 35273 / DSM 5150 / MD-1)</name>
    <dbReference type="NCBI Taxonomy" id="748449"/>
    <lineage>
        <taxon>Bacteria</taxon>
        <taxon>Bacillati</taxon>
        <taxon>Bacillota</taxon>
        <taxon>Clostridia</taxon>
        <taxon>Halanaerobiales</taxon>
        <taxon>Halobacteroidaceae</taxon>
        <taxon>Halobacteroides</taxon>
    </lineage>
</organism>
<dbReference type="Gene3D" id="3.30.70.1450">
    <property type="entry name" value="Regulator of K+ conductance, C-terminal domain"/>
    <property type="match status" value="2"/>
</dbReference>
<keyword evidence="2" id="KW-0813">Transport</keyword>
<feature type="transmembrane region" description="Helical" evidence="7">
    <location>
        <begin position="45"/>
        <end position="63"/>
    </location>
</feature>
<protein>
    <submittedName>
        <fullName evidence="9">Di-/tricarboxylate transporter</fullName>
    </submittedName>
</protein>
<evidence type="ECO:0000256" key="6">
    <source>
        <dbReference type="ARBA" id="ARBA00023136"/>
    </source>
</evidence>
<dbReference type="PANTHER" id="PTHR43652:SF2">
    <property type="entry name" value="BASIC AMINO ACID ANTIPORTER YFCC-RELATED"/>
    <property type="match status" value="1"/>
</dbReference>
<keyword evidence="6 7" id="KW-0472">Membrane</keyword>
<keyword evidence="10" id="KW-1185">Reference proteome</keyword>
<feature type="transmembrane region" description="Helical" evidence="7">
    <location>
        <begin position="525"/>
        <end position="546"/>
    </location>
</feature>
<dbReference type="GO" id="GO:0008324">
    <property type="term" value="F:monoatomic cation transmembrane transporter activity"/>
    <property type="evidence" value="ECO:0007669"/>
    <property type="project" value="InterPro"/>
</dbReference>
<dbReference type="Pfam" id="PF02080">
    <property type="entry name" value="TrkA_C"/>
    <property type="match status" value="1"/>
</dbReference>
<name>L0KAG7_HALHC</name>
<dbReference type="PROSITE" id="PS51202">
    <property type="entry name" value="RCK_C"/>
    <property type="match status" value="2"/>
</dbReference>
<dbReference type="PROSITE" id="PS01271">
    <property type="entry name" value="NA_SULFATE"/>
    <property type="match status" value="1"/>
</dbReference>
<dbReference type="KEGG" id="hhl:Halha_1404"/>
<sequence length="640" mass="69953">MRNFSFSFISLVIISLFFLTLFQPVAVNAAELDINSTQLSPEINLGMVIVTIIVIIAVILFLWEPVRPDIVALGVPVVLVSLNRWTKVSVAEALSGFSNEATIAVLAMFILSEGIRRSGLMQIIGDKIMQLTAGKEKRQLGVITGLSGLTSGMINNTPVVAAFIPMVTELAEKTKTSPSKLLIPLSYASMMGGTMTLLGTSTNLLASGFSARLLDHPFSMFEFTKLGAIIFVIGIIYLLTAGRYLTPERIEPNEDLVEEYEVGDFLTEVIIEIGSPLIGHSVGRSLDEINLDMDLVKIIRNGKEFIKPLDSKSFQAGDHLIVRTDRRTLMELIETEGLKHLSETKVTERELEEPKRGQKLIEVIISYGSYLEGQTLNEVNFIERYNTSILAVRRGRELTHQQMNNIALKPGDVLLLLTNETTLDRLRNNPNFIITREIEKSVYRRSKIPIALASIIGVVALGGLNILPTAISALGGVLAMILTGCIEPKEIYDAVNWEVIFLLAGLIPLGIAIEQTGTANYIANQLLAVAGFLPAIVMLGLFYLLTSLLTNIISNNASVVLMIPVAIETAQILNANPFSFVIAVTFAASAAFMTPIGYQTNLMVYGPGGYKFRDFIKVGAPLQLLLTIITPLCIALLWGL</sequence>
<dbReference type="InterPro" id="IPR004680">
    <property type="entry name" value="Cit_transptr-like_dom"/>
</dbReference>
<feature type="transmembrane region" description="Helical" evidence="7">
    <location>
        <begin position="618"/>
        <end position="638"/>
    </location>
</feature>
<feature type="transmembrane region" description="Helical" evidence="7">
    <location>
        <begin position="450"/>
        <end position="482"/>
    </location>
</feature>
<evidence type="ECO:0000313" key="10">
    <source>
        <dbReference type="Proteomes" id="UP000010880"/>
    </source>
</evidence>
<keyword evidence="5 7" id="KW-1133">Transmembrane helix</keyword>
<keyword evidence="4" id="KW-0677">Repeat</keyword>
<dbReference type="eggNOG" id="COG0471">
    <property type="taxonomic scope" value="Bacteria"/>
</dbReference>
<evidence type="ECO:0000259" key="8">
    <source>
        <dbReference type="PROSITE" id="PS51202"/>
    </source>
</evidence>
<feature type="domain" description="RCK C-terminal" evidence="8">
    <location>
        <begin position="254"/>
        <end position="338"/>
    </location>
</feature>
<feature type="transmembrane region" description="Helical" evidence="7">
    <location>
        <begin position="181"/>
        <end position="206"/>
    </location>
</feature>
<dbReference type="STRING" id="748449.Halha_1404"/>